<evidence type="ECO:0000313" key="2">
    <source>
        <dbReference type="EMBL" id="MBC2475008.1"/>
    </source>
</evidence>
<dbReference type="EMBL" id="JABTDW010000001">
    <property type="protein sequence ID" value="NSB17112.1"/>
    <property type="molecule type" value="Genomic_DNA"/>
</dbReference>
<proteinExistence type="predicted"/>
<reference evidence="4" key="4">
    <citation type="submission" date="2020-06" db="EMBL/GenBank/DDBJ databases">
        <title>Genomic insights into acetone-butanol-ethanol (ABE) fermentation by sequencing solventogenic clostridia strains.</title>
        <authorList>
            <person name="Brown S."/>
        </authorList>
    </citation>
    <scope>NUCLEOTIDE SEQUENCE</scope>
    <source>
        <strain evidence="4">DJ123</strain>
        <strain evidence="3">DJ126</strain>
    </source>
</reference>
<reference evidence="5" key="1">
    <citation type="submission" date="2014-12" db="EMBL/GenBank/DDBJ databases">
        <title>Genome sequence of Clostridium beijerinckii strain 59B.</title>
        <authorList>
            <person name="Little G.T."/>
            <person name="Minton N.P."/>
        </authorList>
    </citation>
    <scope>NUCLEOTIDE SEQUENCE [LARGE SCALE GENOMIC DNA]</scope>
    <source>
        <strain evidence="5">59B</strain>
    </source>
</reference>
<evidence type="ECO:0000313" key="4">
    <source>
        <dbReference type="EMBL" id="NSB17112.1"/>
    </source>
</evidence>
<dbReference type="Proteomes" id="UP000821656">
    <property type="component" value="Unassembled WGS sequence"/>
</dbReference>
<dbReference type="RefSeq" id="WP_023973678.1">
    <property type="nucleotide sequence ID" value="NZ_CP010086.2"/>
</dbReference>
<dbReference type="EMBL" id="JABSXK010000001">
    <property type="protein sequence ID" value="NRV08471.1"/>
    <property type="molecule type" value="Genomic_DNA"/>
</dbReference>
<reference evidence="1" key="2">
    <citation type="submission" date="2016-02" db="EMBL/GenBank/DDBJ databases">
        <title>Genome sequence of Clostridium beijerinckii strain 59B.</title>
        <authorList>
            <person name="Little G.T."/>
            <person name="Minton N.P."/>
        </authorList>
    </citation>
    <scope>NUCLEOTIDE SEQUENCE</scope>
    <source>
        <strain evidence="1">NCIMB 14988</strain>
    </source>
</reference>
<accession>A0A0B5QGB2</accession>
<dbReference type="Proteomes" id="UP000822184">
    <property type="component" value="Unassembled WGS sequence"/>
</dbReference>
<gene>
    <name evidence="4" type="ORF">BCD95_005371</name>
    <name evidence="3" type="ORF">DFH45_001434</name>
    <name evidence="2" type="ORF">HGI39_09855</name>
    <name evidence="1" type="ORF">LF65_00631</name>
</gene>
<reference evidence="2" key="3">
    <citation type="submission" date="2020-04" db="EMBL/GenBank/DDBJ databases">
        <authorList>
            <person name="Brown S."/>
        </authorList>
    </citation>
    <scope>NUCLEOTIDE SEQUENCE</scope>
    <source>
        <strain evidence="2">DJ015</strain>
    </source>
</reference>
<reference evidence="2" key="5">
    <citation type="journal article" date="2022" name="Nat. Biotechnol.">
        <title>Carbon-negative production of acetone and isopropanol by gas fermentation at industrial pilot scale.</title>
        <authorList>
            <person name="Liew F.E."/>
            <person name="Nogle R."/>
            <person name="Abdalla T."/>
            <person name="Rasor B.J."/>
            <person name="Canter C."/>
            <person name="Jensen R.O."/>
            <person name="Wang L."/>
            <person name="Strutz J."/>
            <person name="Chirania P."/>
            <person name="De Tissera S."/>
            <person name="Mueller A.P."/>
            <person name="Ruan Z."/>
            <person name="Gao A."/>
            <person name="Tran L."/>
            <person name="Engle N.L."/>
            <person name="Bromley J.C."/>
            <person name="Daniell J."/>
            <person name="Conrado R."/>
            <person name="Tschaplinski T.J."/>
            <person name="Giannone R.J."/>
            <person name="Hettich R.L."/>
            <person name="Karim A.S."/>
            <person name="Simpson S.D."/>
            <person name="Brown S.D."/>
            <person name="Leang C."/>
            <person name="Jewett M.C."/>
            <person name="Kopke M."/>
        </authorList>
    </citation>
    <scope>NUCLEOTIDE SEQUENCE</scope>
    <source>
        <strain evidence="2">DJ015</strain>
    </source>
</reference>
<dbReference type="EMBL" id="CP010086">
    <property type="protein sequence ID" value="AJG97266.1"/>
    <property type="molecule type" value="Genomic_DNA"/>
</dbReference>
<evidence type="ECO:0000313" key="1">
    <source>
        <dbReference type="EMBL" id="AJG97266.1"/>
    </source>
</evidence>
<dbReference type="Proteomes" id="UP000031866">
    <property type="component" value="Chromosome"/>
</dbReference>
<dbReference type="STRING" id="1520.LF65_00631"/>
<dbReference type="KEGG" id="cbei:LF65_00631"/>
<dbReference type="OrthoDB" id="1937302at2"/>
<evidence type="ECO:0000313" key="5">
    <source>
        <dbReference type="Proteomes" id="UP000031866"/>
    </source>
</evidence>
<dbReference type="EMBL" id="JABAGV010000020">
    <property type="protein sequence ID" value="MBC2475008.1"/>
    <property type="molecule type" value="Genomic_DNA"/>
</dbReference>
<organism evidence="1 5">
    <name type="scientific">Clostridium beijerinckii</name>
    <name type="common">Clostridium MP</name>
    <dbReference type="NCBI Taxonomy" id="1520"/>
    <lineage>
        <taxon>Bacteria</taxon>
        <taxon>Bacillati</taxon>
        <taxon>Bacillota</taxon>
        <taxon>Clostridia</taxon>
        <taxon>Eubacteriales</taxon>
        <taxon>Clostridiaceae</taxon>
        <taxon>Clostridium</taxon>
    </lineage>
</organism>
<protein>
    <submittedName>
        <fullName evidence="1">Uncharacterized protein</fullName>
    </submittedName>
</protein>
<dbReference type="AlphaFoldDB" id="A0A0B5QGB2"/>
<sequence>MIYEYPEEFVVPVVYVEGLKEKPINRSLEFKYFQIDESMTPSEKPQENKMFQMSTYHDEDISNKGMMFLDLDEDLLQKPCHEKYKFDDIVESEEEHYSSNNIFNDIDNEYADGETLRM</sequence>
<dbReference type="Proteomes" id="UP001194098">
    <property type="component" value="Unassembled WGS sequence"/>
</dbReference>
<evidence type="ECO:0000313" key="3">
    <source>
        <dbReference type="EMBL" id="NRV08471.1"/>
    </source>
</evidence>
<name>A0A0B5QGB2_CLOBE</name>